<comment type="caution">
    <text evidence="2">The sequence shown here is derived from an EMBL/GenBank/DDBJ whole genome shotgun (WGS) entry which is preliminary data.</text>
</comment>
<organism evidence="2 4">
    <name type="scientific">Rhizophagus clarus</name>
    <dbReference type="NCBI Taxonomy" id="94130"/>
    <lineage>
        <taxon>Eukaryota</taxon>
        <taxon>Fungi</taxon>
        <taxon>Fungi incertae sedis</taxon>
        <taxon>Mucoromycota</taxon>
        <taxon>Glomeromycotina</taxon>
        <taxon>Glomeromycetes</taxon>
        <taxon>Glomerales</taxon>
        <taxon>Glomeraceae</taxon>
        <taxon>Rhizophagus</taxon>
    </lineage>
</organism>
<proteinExistence type="predicted"/>
<evidence type="ECO:0000256" key="1">
    <source>
        <dbReference type="SAM" id="MobiDB-lite"/>
    </source>
</evidence>
<dbReference type="EMBL" id="BLAL01000242">
    <property type="protein sequence ID" value="GES95538.1"/>
    <property type="molecule type" value="Genomic_DNA"/>
</dbReference>
<protein>
    <submittedName>
        <fullName evidence="2">Uncharacterized protein</fullName>
    </submittedName>
</protein>
<accession>A0A2Z6S6P9</accession>
<dbReference type="EMBL" id="BEXD01004230">
    <property type="protein sequence ID" value="GBC08573.1"/>
    <property type="molecule type" value="Genomic_DNA"/>
</dbReference>
<evidence type="ECO:0000313" key="2">
    <source>
        <dbReference type="EMBL" id="GBC08573.1"/>
    </source>
</evidence>
<dbReference type="Proteomes" id="UP000247702">
    <property type="component" value="Unassembled WGS sequence"/>
</dbReference>
<feature type="region of interest" description="Disordered" evidence="1">
    <location>
        <begin position="1"/>
        <end position="20"/>
    </location>
</feature>
<sequence>MSSINEQRQTNYNQRTRGTSRFVCQNQIQNQNRNSQIINSNTTDQIAQINTPQITNNLFVNDFFNGTKFHDDNSFESLILPAGSSTTSSFP</sequence>
<evidence type="ECO:0000313" key="4">
    <source>
        <dbReference type="Proteomes" id="UP000247702"/>
    </source>
</evidence>
<dbReference type="AlphaFoldDB" id="A0A2Z6S6P9"/>
<evidence type="ECO:0000313" key="3">
    <source>
        <dbReference type="EMBL" id="GES95538.1"/>
    </source>
</evidence>
<reference evidence="2 4" key="1">
    <citation type="submission" date="2017-11" db="EMBL/GenBank/DDBJ databases">
        <title>The genome of Rhizophagus clarus HR1 reveals common genetic basis of auxotrophy among arbuscular mycorrhizal fungi.</title>
        <authorList>
            <person name="Kobayashi Y."/>
        </authorList>
    </citation>
    <scope>NUCLEOTIDE SEQUENCE [LARGE SCALE GENOMIC DNA]</scope>
    <source>
        <strain evidence="2 4">HR1</strain>
    </source>
</reference>
<dbReference type="Proteomes" id="UP000615446">
    <property type="component" value="Unassembled WGS sequence"/>
</dbReference>
<name>A0A2Z6S6P9_9GLOM</name>
<gene>
    <name evidence="3" type="ORF">RCL2_002220000</name>
    <name evidence="2" type="ORF">RclHR1_08230004</name>
</gene>
<keyword evidence="4" id="KW-1185">Reference proteome</keyword>
<reference evidence="3" key="2">
    <citation type="submission" date="2019-10" db="EMBL/GenBank/DDBJ databases">
        <title>Conservation and host-specific expression of non-tandemly repeated heterogenous ribosome RNA gene in arbuscular mycorrhizal fungi.</title>
        <authorList>
            <person name="Maeda T."/>
            <person name="Kobayashi Y."/>
            <person name="Nakagawa T."/>
            <person name="Ezawa T."/>
            <person name="Yamaguchi K."/>
            <person name="Bino T."/>
            <person name="Nishimoto Y."/>
            <person name="Shigenobu S."/>
            <person name="Kawaguchi M."/>
        </authorList>
    </citation>
    <scope>NUCLEOTIDE SEQUENCE</scope>
    <source>
        <strain evidence="3">HR1</strain>
    </source>
</reference>
<dbReference type="OrthoDB" id="2386351at2759"/>